<dbReference type="InterPro" id="IPR000422">
    <property type="entry name" value="DHBP_synthase_RibB"/>
</dbReference>
<comment type="caution">
    <text evidence="6">The sequence shown here is derived from an EMBL/GenBank/DDBJ whole genome shotgun (WGS) entry which is preliminary data.</text>
</comment>
<keyword evidence="7" id="KW-1185">Reference proteome</keyword>
<organism evidence="6 7">
    <name type="scientific">Nocardia kruczakiae</name>
    <dbReference type="NCBI Taxonomy" id="261477"/>
    <lineage>
        <taxon>Bacteria</taxon>
        <taxon>Bacillati</taxon>
        <taxon>Actinomycetota</taxon>
        <taxon>Actinomycetes</taxon>
        <taxon>Mycobacteriales</taxon>
        <taxon>Nocardiaceae</taxon>
        <taxon>Nocardia</taxon>
    </lineage>
</organism>
<evidence type="ECO:0000256" key="2">
    <source>
        <dbReference type="ARBA" id="ARBA00004904"/>
    </source>
</evidence>
<reference evidence="6 7" key="1">
    <citation type="submission" date="2023-07" db="EMBL/GenBank/DDBJ databases">
        <title>Sorghum-associated microbial communities from plants grown in Nebraska, USA.</title>
        <authorList>
            <person name="Schachtman D."/>
        </authorList>
    </citation>
    <scope>NUCLEOTIDE SEQUENCE [LARGE SCALE GENOMIC DNA]</scope>
    <source>
        <strain evidence="6 7">4272</strain>
    </source>
</reference>
<dbReference type="PANTHER" id="PTHR21327">
    <property type="entry name" value="GTP CYCLOHYDROLASE II-RELATED"/>
    <property type="match status" value="1"/>
</dbReference>
<dbReference type="EC" id="4.1.99.12" evidence="3"/>
<evidence type="ECO:0000256" key="5">
    <source>
        <dbReference type="ARBA" id="ARBA00022723"/>
    </source>
</evidence>
<gene>
    <name evidence="6" type="ORF">J2W56_006797</name>
</gene>
<dbReference type="EMBL" id="JAVDWW010000017">
    <property type="protein sequence ID" value="MDR7173031.1"/>
    <property type="molecule type" value="Genomic_DNA"/>
</dbReference>
<protein>
    <recommendedName>
        <fullName evidence="3">3,4-dihydroxy-2-butanone-4-phosphate synthase</fullName>
        <ecNumber evidence="3">4.1.99.12</ecNumber>
    </recommendedName>
</protein>
<dbReference type="Pfam" id="PF00926">
    <property type="entry name" value="DHBP_synthase"/>
    <property type="match status" value="1"/>
</dbReference>
<keyword evidence="5" id="KW-0479">Metal-binding</keyword>
<keyword evidence="4" id="KW-0686">Riboflavin biosynthesis</keyword>
<dbReference type="Gene3D" id="3.90.870.10">
    <property type="entry name" value="DHBP synthase"/>
    <property type="match status" value="1"/>
</dbReference>
<evidence type="ECO:0000313" key="7">
    <source>
        <dbReference type="Proteomes" id="UP001251217"/>
    </source>
</evidence>
<dbReference type="RefSeq" id="WP_084460907.1">
    <property type="nucleotide sequence ID" value="NZ_JAVDWW010000017.1"/>
</dbReference>
<sequence>MSVAEIKPMSPIDARQTDRARVEQAAADLAAGRSIVLFDPTCGEANLVAAAEFVTTDSVAFMVHYTSGFVKVAVPEEDCVRLLLPPMWQFGGFDASSVPAVTVDAVEGTGTGISAADRARTIRTIADPRTVPTALSRPGHVAPIIARRGGSGVAESVVQLMRVAGLRPMAALCELVSPTDPTRMADEQESIDFARDHALTFVSVFDAVTFTH</sequence>
<dbReference type="SUPFAM" id="SSF55821">
    <property type="entry name" value="YrdC/RibB"/>
    <property type="match status" value="1"/>
</dbReference>
<proteinExistence type="predicted"/>
<name>A0ABU1XR46_9NOCA</name>
<dbReference type="PANTHER" id="PTHR21327:SF18">
    <property type="entry name" value="3,4-DIHYDROXY-2-BUTANONE 4-PHOSPHATE SYNTHASE"/>
    <property type="match status" value="1"/>
</dbReference>
<accession>A0ABU1XR46</accession>
<evidence type="ECO:0000256" key="1">
    <source>
        <dbReference type="ARBA" id="ARBA00002284"/>
    </source>
</evidence>
<comment type="pathway">
    <text evidence="2">Cofactor biosynthesis; riboflavin biosynthesis; 2-hydroxy-3-oxobutyl phosphate from D-ribulose 5-phosphate: step 1/1.</text>
</comment>
<comment type="function">
    <text evidence="1">Catalyzes the conversion of D-ribulose 5-phosphate to formate and 3,4-dihydroxy-2-butanone 4-phosphate.</text>
</comment>
<evidence type="ECO:0000256" key="3">
    <source>
        <dbReference type="ARBA" id="ARBA00012153"/>
    </source>
</evidence>
<evidence type="ECO:0000256" key="4">
    <source>
        <dbReference type="ARBA" id="ARBA00022619"/>
    </source>
</evidence>
<dbReference type="InterPro" id="IPR017945">
    <property type="entry name" value="DHBP_synth_RibB-like_a/b_dom"/>
</dbReference>
<evidence type="ECO:0000313" key="6">
    <source>
        <dbReference type="EMBL" id="MDR7173031.1"/>
    </source>
</evidence>
<dbReference type="Proteomes" id="UP001251217">
    <property type="component" value="Unassembled WGS sequence"/>
</dbReference>